<evidence type="ECO:0000313" key="2">
    <source>
        <dbReference type="EMBL" id="KAG2606771.1"/>
    </source>
</evidence>
<protein>
    <submittedName>
        <fullName evidence="2">Uncharacterized protein</fullName>
    </submittedName>
</protein>
<organism evidence="2 3">
    <name type="scientific">Panicum virgatum</name>
    <name type="common">Blackwell switchgrass</name>
    <dbReference type="NCBI Taxonomy" id="38727"/>
    <lineage>
        <taxon>Eukaryota</taxon>
        <taxon>Viridiplantae</taxon>
        <taxon>Streptophyta</taxon>
        <taxon>Embryophyta</taxon>
        <taxon>Tracheophyta</taxon>
        <taxon>Spermatophyta</taxon>
        <taxon>Magnoliopsida</taxon>
        <taxon>Liliopsida</taxon>
        <taxon>Poales</taxon>
        <taxon>Poaceae</taxon>
        <taxon>PACMAD clade</taxon>
        <taxon>Panicoideae</taxon>
        <taxon>Panicodae</taxon>
        <taxon>Paniceae</taxon>
        <taxon>Panicinae</taxon>
        <taxon>Panicum</taxon>
        <taxon>Panicum sect. Hiantes</taxon>
    </lineage>
</organism>
<accession>A0A8T0T618</accession>
<feature type="compositionally biased region" description="Polar residues" evidence="1">
    <location>
        <begin position="15"/>
        <end position="32"/>
    </location>
</feature>
<feature type="region of interest" description="Disordered" evidence="1">
    <location>
        <begin position="1"/>
        <end position="46"/>
    </location>
</feature>
<dbReference type="AlphaFoldDB" id="A0A8T0T618"/>
<comment type="caution">
    <text evidence="2">The sequence shown here is derived from an EMBL/GenBank/DDBJ whole genome shotgun (WGS) entry which is preliminary data.</text>
</comment>
<gene>
    <name evidence="2" type="ORF">PVAP13_4NG215698</name>
</gene>
<dbReference type="Proteomes" id="UP000823388">
    <property type="component" value="Chromosome 4N"/>
</dbReference>
<dbReference type="EMBL" id="CM029044">
    <property type="protein sequence ID" value="KAG2606771.1"/>
    <property type="molecule type" value="Genomic_DNA"/>
</dbReference>
<evidence type="ECO:0000313" key="3">
    <source>
        <dbReference type="Proteomes" id="UP000823388"/>
    </source>
</evidence>
<sequence length="107" mass="11349">MPARAALPPVPFPTSKPSTLSPSARSTPTSDLPLTGIVSDTGEEGHPPTPLLPFTILLHVHIFFIFGEHPHLASTHRMSFAALARGTIAALPHHPPPLLGRPPPLNL</sequence>
<keyword evidence="3" id="KW-1185">Reference proteome</keyword>
<name>A0A8T0T618_PANVG</name>
<reference evidence="2" key="1">
    <citation type="submission" date="2020-05" db="EMBL/GenBank/DDBJ databases">
        <title>WGS assembly of Panicum virgatum.</title>
        <authorList>
            <person name="Lovell J.T."/>
            <person name="Jenkins J."/>
            <person name="Shu S."/>
            <person name="Juenger T.E."/>
            <person name="Schmutz J."/>
        </authorList>
    </citation>
    <scope>NUCLEOTIDE SEQUENCE</scope>
    <source>
        <strain evidence="2">AP13</strain>
    </source>
</reference>
<proteinExistence type="predicted"/>
<evidence type="ECO:0000256" key="1">
    <source>
        <dbReference type="SAM" id="MobiDB-lite"/>
    </source>
</evidence>